<dbReference type="InterPro" id="IPR006530">
    <property type="entry name" value="YD"/>
</dbReference>
<dbReference type="AlphaFoldDB" id="A0A511NNE4"/>
<dbReference type="NCBIfam" id="TIGR01643">
    <property type="entry name" value="YD_repeat_2x"/>
    <property type="match status" value="1"/>
</dbReference>
<dbReference type="Proteomes" id="UP000321245">
    <property type="component" value="Unassembled WGS sequence"/>
</dbReference>
<comment type="caution">
    <text evidence="1">The sequence shown here is derived from an EMBL/GenBank/DDBJ whole genome shotgun (WGS) entry which is preliminary data.</text>
</comment>
<evidence type="ECO:0000313" key="1">
    <source>
        <dbReference type="EMBL" id="GEM53741.1"/>
    </source>
</evidence>
<reference evidence="1 2" key="1">
    <citation type="submission" date="2019-07" db="EMBL/GenBank/DDBJ databases">
        <title>Whole genome shotgun sequence of Empedobacter brevis NBRC 14943.</title>
        <authorList>
            <person name="Hosoyama A."/>
            <person name="Uohara A."/>
            <person name="Ohji S."/>
            <person name="Ichikawa N."/>
        </authorList>
    </citation>
    <scope>NUCLEOTIDE SEQUENCE [LARGE SCALE GENOMIC DNA]</scope>
    <source>
        <strain evidence="1 2">NBRC 14943</strain>
    </source>
</reference>
<evidence type="ECO:0000313" key="2">
    <source>
        <dbReference type="Proteomes" id="UP000321245"/>
    </source>
</evidence>
<dbReference type="EMBL" id="BJXC01000053">
    <property type="protein sequence ID" value="GEM53741.1"/>
    <property type="molecule type" value="Genomic_DNA"/>
</dbReference>
<name>A0A511NNE4_9FLAO</name>
<dbReference type="Pfam" id="PF05593">
    <property type="entry name" value="RHS_repeat"/>
    <property type="match status" value="1"/>
</dbReference>
<accession>A0A511NNE4</accession>
<dbReference type="InterPro" id="IPR031325">
    <property type="entry name" value="RHS_repeat"/>
</dbReference>
<dbReference type="Gene3D" id="2.180.10.10">
    <property type="entry name" value="RHS repeat-associated core"/>
    <property type="match status" value="1"/>
</dbReference>
<proteinExistence type="predicted"/>
<sequence length="143" mass="16601">MVEYSDANARKISYDSYDTKGNLTQYTLENGIPVSIIWGYKGQYPIAKIEGSTNTELSNYIQLAEGNIQSNNDTYELIFEKIREHFPNSMITTYLYQPLVGVTSITAPNGQTEYYKYDEFGRLVEIRNDKKEVIKTFEYKYKP</sequence>
<keyword evidence="2" id="KW-1185">Reference proteome</keyword>
<gene>
    <name evidence="1" type="ORF">EB1_35310</name>
</gene>
<organism evidence="1 2">
    <name type="scientific">Empedobacter brevis NBRC 14943 = ATCC 43319</name>
    <dbReference type="NCBI Taxonomy" id="1218108"/>
    <lineage>
        <taxon>Bacteria</taxon>
        <taxon>Pseudomonadati</taxon>
        <taxon>Bacteroidota</taxon>
        <taxon>Flavobacteriia</taxon>
        <taxon>Flavobacteriales</taxon>
        <taxon>Weeksellaceae</taxon>
        <taxon>Empedobacter</taxon>
    </lineage>
</organism>
<protein>
    <submittedName>
        <fullName evidence="1">Uncharacterized protein</fullName>
    </submittedName>
</protein>